<proteinExistence type="predicted"/>
<sequence>MLGGMAGATAPFVLTNRFRVTWEGAWLAVACTVFTGTGVALMLRGGLVDVVMGFLAVLVFGGAGVVSIARLLSPRPVLVLDGEAARFPAPWPRSAREDIVLPWRDVALLRACTQVVPHRGGTVSMHYLDFVPTSEADRPFRTPPPWRTDHAVRVRPTWNHSLDEIVEAAHAHRPGLRFEDLRDPRGDHV</sequence>
<reference evidence="3" key="1">
    <citation type="journal article" date="2019" name="Int. J. Syst. Evol. Microbiol.">
        <title>The Global Catalogue of Microorganisms (GCM) 10K type strain sequencing project: providing services to taxonomists for standard genome sequencing and annotation.</title>
        <authorList>
            <consortium name="The Broad Institute Genomics Platform"/>
            <consortium name="The Broad Institute Genome Sequencing Center for Infectious Disease"/>
            <person name="Wu L."/>
            <person name="Ma J."/>
        </authorList>
    </citation>
    <scope>NUCLEOTIDE SEQUENCE [LARGE SCALE GENOMIC DNA]</scope>
    <source>
        <strain evidence="3">JCM 18123</strain>
    </source>
</reference>
<feature type="transmembrane region" description="Helical" evidence="1">
    <location>
        <begin position="24"/>
        <end position="43"/>
    </location>
</feature>
<feature type="transmembrane region" description="Helical" evidence="1">
    <location>
        <begin position="50"/>
        <end position="72"/>
    </location>
</feature>
<keyword evidence="1" id="KW-0472">Membrane</keyword>
<comment type="caution">
    <text evidence="2">The sequence shown here is derived from an EMBL/GenBank/DDBJ whole genome shotgun (WGS) entry which is preliminary data.</text>
</comment>
<gene>
    <name evidence="2" type="ORF">GCM10023224_44210</name>
</gene>
<evidence type="ECO:0000313" key="2">
    <source>
        <dbReference type="EMBL" id="GAA4954111.1"/>
    </source>
</evidence>
<dbReference type="EMBL" id="BAABIK010000032">
    <property type="protein sequence ID" value="GAA4954111.1"/>
    <property type="molecule type" value="Genomic_DNA"/>
</dbReference>
<keyword evidence="1" id="KW-0812">Transmembrane</keyword>
<organism evidence="2 3">
    <name type="scientific">Streptomonospora halophila</name>
    <dbReference type="NCBI Taxonomy" id="427369"/>
    <lineage>
        <taxon>Bacteria</taxon>
        <taxon>Bacillati</taxon>
        <taxon>Actinomycetota</taxon>
        <taxon>Actinomycetes</taxon>
        <taxon>Streptosporangiales</taxon>
        <taxon>Nocardiopsidaceae</taxon>
        <taxon>Streptomonospora</taxon>
    </lineage>
</organism>
<dbReference type="Proteomes" id="UP001499993">
    <property type="component" value="Unassembled WGS sequence"/>
</dbReference>
<evidence type="ECO:0000313" key="3">
    <source>
        <dbReference type="Proteomes" id="UP001499993"/>
    </source>
</evidence>
<name>A0ABP9GVJ8_9ACTN</name>
<protein>
    <submittedName>
        <fullName evidence="2">Uncharacterized protein</fullName>
    </submittedName>
</protein>
<keyword evidence="3" id="KW-1185">Reference proteome</keyword>
<accession>A0ABP9GVJ8</accession>
<keyword evidence="1" id="KW-1133">Transmembrane helix</keyword>
<evidence type="ECO:0000256" key="1">
    <source>
        <dbReference type="SAM" id="Phobius"/>
    </source>
</evidence>